<comment type="catalytic activity">
    <reaction evidence="5">
        <text>lipid IVA (E. coli) + CMP-3-deoxy-beta-D-manno-octulosonate = alpha-Kdo-(2-&gt;6)-lipid IVA (E. coli) + CMP + H(+)</text>
        <dbReference type="Rhea" id="RHEA:28066"/>
        <dbReference type="ChEBI" id="CHEBI:15378"/>
        <dbReference type="ChEBI" id="CHEBI:58603"/>
        <dbReference type="ChEBI" id="CHEBI:60364"/>
        <dbReference type="ChEBI" id="CHEBI:60377"/>
        <dbReference type="ChEBI" id="CHEBI:85987"/>
        <dbReference type="EC" id="2.4.99.12"/>
    </reaction>
</comment>
<dbReference type="InterPro" id="IPR007507">
    <property type="entry name" value="Glycos_transf_N"/>
</dbReference>
<accession>A0AAD7VHH7</accession>
<feature type="site" description="Transition state stabilizer" evidence="7">
    <location>
        <position position="218"/>
    </location>
</feature>
<dbReference type="GO" id="GO:0043842">
    <property type="term" value="F:Kdo transferase activity"/>
    <property type="evidence" value="ECO:0007669"/>
    <property type="project" value="UniProtKB-EC"/>
</dbReference>
<evidence type="ECO:0000256" key="3">
    <source>
        <dbReference type="ARBA" id="ARBA00022679"/>
    </source>
</evidence>
<keyword evidence="10" id="KW-1185">Reference proteome</keyword>
<dbReference type="Pfam" id="PF04413">
    <property type="entry name" value="Glycos_transf_N"/>
    <property type="match status" value="1"/>
</dbReference>
<feature type="active site" description="Proton acceptor" evidence="6">
    <location>
        <position position="68"/>
    </location>
</feature>
<dbReference type="Proteomes" id="UP001163823">
    <property type="component" value="Chromosome 3"/>
</dbReference>
<name>A0AAD7VHH7_QUISA</name>
<dbReference type="AlphaFoldDB" id="A0AAD7VHH7"/>
<dbReference type="FunFam" id="3.40.50.2000:FF:000032">
    <property type="entry name" value="3-deoxy-D-manno-octulosonic acid transferase"/>
    <property type="match status" value="1"/>
</dbReference>
<evidence type="ECO:0000256" key="4">
    <source>
        <dbReference type="ARBA" id="ARBA00031445"/>
    </source>
</evidence>
<feature type="site" description="Transition state stabilizer" evidence="7">
    <location>
        <position position="138"/>
    </location>
</feature>
<dbReference type="Gene3D" id="3.40.50.11720">
    <property type="entry name" value="3-Deoxy-D-manno-octulosonic-acid transferase, N-terminal domain"/>
    <property type="match status" value="1"/>
</dbReference>
<evidence type="ECO:0000256" key="1">
    <source>
        <dbReference type="ARBA" id="ARBA00006380"/>
    </source>
</evidence>
<sequence>MAATKGLLVYKIYRALSYGLSPLINLHLRWRKFLGLEHPQRWPERLGHPSQPRPRGTLLWFHAVSLGEGMTAIPVIKHCIQKRPDITILMTTTTMSAFEVIERWIPCGVIFQFSPLDTPSSVYAFLNYWKPHAIVLMESELWPNLIMQASKNDIVLALLNARMSVKSFRYWSEPVFLPLMSLMLSKFSLIAPLSTMQAIQFQLLQAPPSIINFSGDLKYAVEDFGVSEGEIKSLDNLKVQLAHRQVWMASSIHSGEEEIMLGVHRVLLQMQPDMVTVIVPRHPQHGQQIAKELRKEGQNVALRSQDEKLTPGTNIYVVDTLGELRRLYRLMPIAIIGGSFLPGLAGHNISEAAAAGCAVLTGCHVGHFSHMVLEMQRSNPLSVLQVSGKLELEKALIELFTDAKVLEARRTAAKEAFNSLSSEIIVNAWNLLNFHILSRMLAENEEVYTKLSEI</sequence>
<evidence type="ECO:0000256" key="2">
    <source>
        <dbReference type="ARBA" id="ARBA00012621"/>
    </source>
</evidence>
<evidence type="ECO:0000313" key="9">
    <source>
        <dbReference type="EMBL" id="KAJ7976041.1"/>
    </source>
</evidence>
<dbReference type="PANTHER" id="PTHR42755">
    <property type="entry name" value="3-DEOXY-MANNO-OCTULOSONATE CYTIDYLYLTRANSFERASE"/>
    <property type="match status" value="1"/>
</dbReference>
<comment type="caution">
    <text evidence="9">The sequence shown here is derived from an EMBL/GenBank/DDBJ whole genome shotgun (WGS) entry which is preliminary data.</text>
</comment>
<gene>
    <name evidence="9" type="ORF">O6P43_005870</name>
</gene>
<dbReference type="KEGG" id="qsa:O6P43_005870"/>
<protein>
    <recommendedName>
        <fullName evidence="2">lipid IVA 3-deoxy-D-manno-octulosonic acid transferase</fullName>
        <ecNumber evidence="2">2.4.99.12</ecNumber>
    </recommendedName>
    <alternativeName>
        <fullName evidence="4">Lipid IV(A) 3-deoxy-D-manno-octulosonic acid transferase</fullName>
    </alternativeName>
</protein>
<evidence type="ECO:0000256" key="5">
    <source>
        <dbReference type="ARBA" id="ARBA00049183"/>
    </source>
</evidence>
<feature type="domain" description="3-deoxy-D-manno-octulosonic-acid transferase N-terminal" evidence="8">
    <location>
        <begin position="40"/>
        <end position="220"/>
    </location>
</feature>
<reference evidence="9" key="1">
    <citation type="journal article" date="2023" name="Science">
        <title>Elucidation of the pathway for biosynthesis of saponin adjuvants from the soapbark tree.</title>
        <authorList>
            <person name="Reed J."/>
            <person name="Orme A."/>
            <person name="El-Demerdash A."/>
            <person name="Owen C."/>
            <person name="Martin L.B.B."/>
            <person name="Misra R.C."/>
            <person name="Kikuchi S."/>
            <person name="Rejzek M."/>
            <person name="Martin A.C."/>
            <person name="Harkess A."/>
            <person name="Leebens-Mack J."/>
            <person name="Louveau T."/>
            <person name="Stephenson M.J."/>
            <person name="Osbourn A."/>
        </authorList>
    </citation>
    <scope>NUCLEOTIDE SEQUENCE</scope>
    <source>
        <strain evidence="9">S10</strain>
    </source>
</reference>
<dbReference type="EMBL" id="JARAOO010000003">
    <property type="protein sequence ID" value="KAJ7976040.1"/>
    <property type="molecule type" value="Genomic_DNA"/>
</dbReference>
<comment type="similarity">
    <text evidence="1">Belongs to the glycosyltransferase group 1 family. Glycosyltransferase 30 subfamily.</text>
</comment>
<evidence type="ECO:0000313" key="10">
    <source>
        <dbReference type="Proteomes" id="UP001163823"/>
    </source>
</evidence>
<proteinExistence type="inferred from homology"/>
<keyword evidence="3 9" id="KW-0808">Transferase</keyword>
<evidence type="ECO:0000256" key="7">
    <source>
        <dbReference type="PIRSR" id="PIRSR639901-2"/>
    </source>
</evidence>
<dbReference type="EMBL" id="JARAOO010000003">
    <property type="protein sequence ID" value="KAJ7976041.1"/>
    <property type="molecule type" value="Genomic_DNA"/>
</dbReference>
<dbReference type="GO" id="GO:0005886">
    <property type="term" value="C:plasma membrane"/>
    <property type="evidence" value="ECO:0007669"/>
    <property type="project" value="TreeGrafter"/>
</dbReference>
<evidence type="ECO:0000259" key="8">
    <source>
        <dbReference type="Pfam" id="PF04413"/>
    </source>
</evidence>
<dbReference type="Gene3D" id="3.40.50.2000">
    <property type="entry name" value="Glycogen Phosphorylase B"/>
    <property type="match status" value="1"/>
</dbReference>
<dbReference type="PANTHER" id="PTHR42755:SF1">
    <property type="entry name" value="3-DEOXY-D-MANNO-OCTULOSONIC ACID TRANSFERASE, MITOCHONDRIAL-RELATED"/>
    <property type="match status" value="1"/>
</dbReference>
<dbReference type="InterPro" id="IPR039901">
    <property type="entry name" value="Kdotransferase"/>
</dbReference>
<dbReference type="GO" id="GO:0009245">
    <property type="term" value="P:lipid A biosynthetic process"/>
    <property type="evidence" value="ECO:0007669"/>
    <property type="project" value="TreeGrafter"/>
</dbReference>
<dbReference type="InterPro" id="IPR038107">
    <property type="entry name" value="Glycos_transf_N_sf"/>
</dbReference>
<evidence type="ECO:0000256" key="6">
    <source>
        <dbReference type="PIRSR" id="PIRSR639901-1"/>
    </source>
</evidence>
<dbReference type="EC" id="2.4.99.12" evidence="2"/>
<organism evidence="9 10">
    <name type="scientific">Quillaja saponaria</name>
    <name type="common">Soap bark tree</name>
    <dbReference type="NCBI Taxonomy" id="32244"/>
    <lineage>
        <taxon>Eukaryota</taxon>
        <taxon>Viridiplantae</taxon>
        <taxon>Streptophyta</taxon>
        <taxon>Embryophyta</taxon>
        <taxon>Tracheophyta</taxon>
        <taxon>Spermatophyta</taxon>
        <taxon>Magnoliopsida</taxon>
        <taxon>eudicotyledons</taxon>
        <taxon>Gunneridae</taxon>
        <taxon>Pentapetalae</taxon>
        <taxon>rosids</taxon>
        <taxon>fabids</taxon>
        <taxon>Fabales</taxon>
        <taxon>Quillajaceae</taxon>
        <taxon>Quillaja</taxon>
    </lineage>
</organism>
<dbReference type="FunFam" id="3.40.50.11720:FF:000001">
    <property type="entry name" value="3-deoxy-D-manno-octulosonic acid transferase"/>
    <property type="match status" value="1"/>
</dbReference>